<protein>
    <submittedName>
        <fullName evidence="9">ATPase</fullName>
    </submittedName>
</protein>
<evidence type="ECO:0000256" key="1">
    <source>
        <dbReference type="ARBA" id="ARBA00004651"/>
    </source>
</evidence>
<feature type="transmembrane region" description="Helical" evidence="8">
    <location>
        <begin position="46"/>
        <end position="68"/>
    </location>
</feature>
<accession>A0A344L055</accession>
<dbReference type="InterPro" id="IPR003445">
    <property type="entry name" value="Cat_transpt"/>
</dbReference>
<reference evidence="9 10" key="1">
    <citation type="submission" date="2016-04" db="EMBL/GenBank/DDBJ databases">
        <title>Complete genome sequence and analysis of deep-sea sediment isolate, Amycolatopsis sp. WP1.</title>
        <authorList>
            <person name="Wang H."/>
            <person name="Chen S."/>
            <person name="Wu Q."/>
        </authorList>
    </citation>
    <scope>NUCLEOTIDE SEQUENCE [LARGE SCALE GENOMIC DNA]</scope>
    <source>
        <strain evidence="9 10">WP1</strain>
    </source>
</reference>
<keyword evidence="7 8" id="KW-0472">Membrane</keyword>
<keyword evidence="2" id="KW-0813">Transport</keyword>
<dbReference type="GO" id="GO:0030001">
    <property type="term" value="P:metal ion transport"/>
    <property type="evidence" value="ECO:0007669"/>
    <property type="project" value="UniProtKB-ARBA"/>
</dbReference>
<dbReference type="GO" id="GO:0008324">
    <property type="term" value="F:monoatomic cation transmembrane transporter activity"/>
    <property type="evidence" value="ECO:0007669"/>
    <property type="project" value="InterPro"/>
</dbReference>
<evidence type="ECO:0000256" key="7">
    <source>
        <dbReference type="ARBA" id="ARBA00023136"/>
    </source>
</evidence>
<name>A0A344L055_9PSEU</name>
<evidence type="ECO:0000256" key="6">
    <source>
        <dbReference type="ARBA" id="ARBA00023065"/>
    </source>
</evidence>
<feature type="transmembrane region" description="Helical" evidence="8">
    <location>
        <begin position="305"/>
        <end position="336"/>
    </location>
</feature>
<feature type="transmembrane region" description="Helical" evidence="8">
    <location>
        <begin position="166"/>
        <end position="186"/>
    </location>
</feature>
<feature type="transmembrane region" description="Helical" evidence="8">
    <location>
        <begin position="131"/>
        <end position="154"/>
    </location>
</feature>
<keyword evidence="5 8" id="KW-1133">Transmembrane helix</keyword>
<evidence type="ECO:0000256" key="8">
    <source>
        <dbReference type="SAM" id="Phobius"/>
    </source>
</evidence>
<dbReference type="Proteomes" id="UP000250434">
    <property type="component" value="Chromosome"/>
</dbReference>
<feature type="transmembrane region" description="Helical" evidence="8">
    <location>
        <begin position="238"/>
        <end position="257"/>
    </location>
</feature>
<dbReference type="AlphaFoldDB" id="A0A344L055"/>
<keyword evidence="4 8" id="KW-0812">Transmembrane</keyword>
<feature type="transmembrane region" description="Helical" evidence="8">
    <location>
        <begin position="198"/>
        <end position="217"/>
    </location>
</feature>
<keyword evidence="10" id="KW-1185">Reference proteome</keyword>
<organism evidence="9 10">
    <name type="scientific">Amycolatopsis albispora</name>
    <dbReference type="NCBI Taxonomy" id="1804986"/>
    <lineage>
        <taxon>Bacteria</taxon>
        <taxon>Bacillati</taxon>
        <taxon>Actinomycetota</taxon>
        <taxon>Actinomycetes</taxon>
        <taxon>Pseudonocardiales</taxon>
        <taxon>Pseudonocardiaceae</taxon>
        <taxon>Amycolatopsis</taxon>
    </lineage>
</organism>
<sequence>MIRRQPRRIQSGLGHPARLVVLGFGAAVLIGTVLLMLPVATETGDSTGFVAALFTATSAVCVTGLVVVDTATHWSTFGELVVLGLIQVGGLGIMTLASLLGLLVARRMGLRMQLTAQAETKALGLGEVRGVVLRVVAVSVAVELVTAIVLTARFASGYDMPWGRAVYEGVFHAISAFNNAGFALYATSLTPYAVDPWITVPIMLALITGGLGFPVLFEIGRRLRGRLRRWTLHARITLATYAALTVLGIVVITAIEWSNPDTLGPMGLGDKLLVGAFHGVSPRTAGFNTLDVAQLSPAALLVTDFLMFIGGGSAGTAGGIKVTTFALLAFVIVAEIRGEPSVHVMGRRLSAEVQRQALTVALLGVGAVAAATLGLLLITGLPLDAVLFESVSAFGTVGLSTGITAAIQPSGQLLLVGLMFLGRLGPITLAAALALRERARRYELPEERPIVG</sequence>
<dbReference type="PANTHER" id="PTHR32024:SF1">
    <property type="entry name" value="KTR SYSTEM POTASSIUM UPTAKE PROTEIN B"/>
    <property type="match status" value="1"/>
</dbReference>
<feature type="transmembrane region" description="Helical" evidence="8">
    <location>
        <begin position="20"/>
        <end position="40"/>
    </location>
</feature>
<keyword evidence="6" id="KW-0406">Ion transport</keyword>
<evidence type="ECO:0000256" key="3">
    <source>
        <dbReference type="ARBA" id="ARBA00022475"/>
    </source>
</evidence>
<feature type="transmembrane region" description="Helical" evidence="8">
    <location>
        <begin position="413"/>
        <end position="435"/>
    </location>
</feature>
<dbReference type="Pfam" id="PF02386">
    <property type="entry name" value="TrkH"/>
    <property type="match status" value="1"/>
</dbReference>
<dbReference type="RefSeq" id="WP_113690684.1">
    <property type="nucleotide sequence ID" value="NZ_CP015163.1"/>
</dbReference>
<dbReference type="OrthoDB" id="9810952at2"/>
<proteinExistence type="predicted"/>
<dbReference type="GO" id="GO:0005886">
    <property type="term" value="C:plasma membrane"/>
    <property type="evidence" value="ECO:0007669"/>
    <property type="project" value="UniProtKB-SubCell"/>
</dbReference>
<dbReference type="PANTHER" id="PTHR32024">
    <property type="entry name" value="TRK SYSTEM POTASSIUM UPTAKE PROTEIN TRKG-RELATED"/>
    <property type="match status" value="1"/>
</dbReference>
<dbReference type="EMBL" id="CP015163">
    <property type="protein sequence ID" value="AXB41429.1"/>
    <property type="molecule type" value="Genomic_DNA"/>
</dbReference>
<evidence type="ECO:0000256" key="5">
    <source>
        <dbReference type="ARBA" id="ARBA00022989"/>
    </source>
</evidence>
<keyword evidence="3" id="KW-1003">Cell membrane</keyword>
<comment type="subcellular location">
    <subcellularLocation>
        <location evidence="1">Cell membrane</location>
        <topology evidence="1">Multi-pass membrane protein</topology>
    </subcellularLocation>
</comment>
<evidence type="ECO:0000256" key="2">
    <source>
        <dbReference type="ARBA" id="ARBA00022448"/>
    </source>
</evidence>
<feature type="transmembrane region" description="Helical" evidence="8">
    <location>
        <begin position="80"/>
        <end position="105"/>
    </location>
</feature>
<dbReference type="KEGG" id="aab:A4R43_01900"/>
<evidence type="ECO:0000313" key="10">
    <source>
        <dbReference type="Proteomes" id="UP000250434"/>
    </source>
</evidence>
<evidence type="ECO:0000313" key="9">
    <source>
        <dbReference type="EMBL" id="AXB41429.1"/>
    </source>
</evidence>
<evidence type="ECO:0000256" key="4">
    <source>
        <dbReference type="ARBA" id="ARBA00022692"/>
    </source>
</evidence>
<feature type="transmembrane region" description="Helical" evidence="8">
    <location>
        <begin position="357"/>
        <end position="378"/>
    </location>
</feature>
<gene>
    <name evidence="9" type="ORF">A4R43_01900</name>
</gene>